<evidence type="ECO:0000313" key="2">
    <source>
        <dbReference type="Proteomes" id="UP001300763"/>
    </source>
</evidence>
<sequence length="121" mass="13406">MPMIVMAQPIPPEKYEKWREAISSFGGARSEEYTAARARQGVVRQGVFVHHTAGGPMEIMVMEADDPARTLGLIATSQEPFDVEFREFLMDVFGLDLSRPPVAPLPEKILDWTAPARVPGP</sequence>
<keyword evidence="2" id="KW-1185">Reference proteome</keyword>
<name>A0ABT5SWW2_9PSEU</name>
<dbReference type="EMBL" id="JAQZAO010000008">
    <property type="protein sequence ID" value="MDD7967349.1"/>
    <property type="molecule type" value="Genomic_DNA"/>
</dbReference>
<reference evidence="1 2" key="1">
    <citation type="submission" date="2023-02" db="EMBL/GenBank/DDBJ databases">
        <title>Genome sequencing required for Actinomycetospora new species description.</title>
        <authorList>
            <person name="Saimee Y."/>
            <person name="Duangmal K."/>
        </authorList>
    </citation>
    <scope>NUCLEOTIDE SEQUENCE [LARGE SCALE GENOMIC DNA]</scope>
    <source>
        <strain evidence="1 2">DW7H6</strain>
    </source>
</reference>
<proteinExistence type="predicted"/>
<comment type="caution">
    <text evidence="1">The sequence shown here is derived from an EMBL/GenBank/DDBJ whole genome shotgun (WGS) entry which is preliminary data.</text>
</comment>
<evidence type="ECO:0000313" key="1">
    <source>
        <dbReference type="EMBL" id="MDD7967349.1"/>
    </source>
</evidence>
<organism evidence="1 2">
    <name type="scientific">Actinomycetospora lemnae</name>
    <dbReference type="NCBI Taxonomy" id="3019891"/>
    <lineage>
        <taxon>Bacteria</taxon>
        <taxon>Bacillati</taxon>
        <taxon>Actinomycetota</taxon>
        <taxon>Actinomycetes</taxon>
        <taxon>Pseudonocardiales</taxon>
        <taxon>Pseudonocardiaceae</taxon>
        <taxon>Actinomycetospora</taxon>
    </lineage>
</organism>
<dbReference type="RefSeq" id="WP_274201881.1">
    <property type="nucleotide sequence ID" value="NZ_JAQZAO010000008.1"/>
</dbReference>
<evidence type="ECO:0008006" key="3">
    <source>
        <dbReference type="Google" id="ProtNLM"/>
    </source>
</evidence>
<dbReference type="Proteomes" id="UP001300763">
    <property type="component" value="Unassembled WGS sequence"/>
</dbReference>
<gene>
    <name evidence="1" type="ORF">PGB27_18585</name>
</gene>
<accession>A0ABT5SWW2</accession>
<protein>
    <recommendedName>
        <fullName evidence="3">ASCH domain-containing protein</fullName>
    </recommendedName>
</protein>